<dbReference type="Gene3D" id="1.10.10.60">
    <property type="entry name" value="Homeodomain-like"/>
    <property type="match status" value="1"/>
</dbReference>
<keyword evidence="8" id="KW-1185">Reference proteome</keyword>
<dbReference type="SMART" id="SM00389">
    <property type="entry name" value="HOX"/>
    <property type="match status" value="1"/>
</dbReference>
<evidence type="ECO:0000256" key="4">
    <source>
        <dbReference type="PROSITE-ProRule" id="PRU00108"/>
    </source>
</evidence>
<dbReference type="InterPro" id="IPR008422">
    <property type="entry name" value="KN_HD"/>
</dbReference>
<organism evidence="7 8">
    <name type="scientific">Oculimacula yallundae</name>
    <dbReference type="NCBI Taxonomy" id="86028"/>
    <lineage>
        <taxon>Eukaryota</taxon>
        <taxon>Fungi</taxon>
        <taxon>Dikarya</taxon>
        <taxon>Ascomycota</taxon>
        <taxon>Pezizomycotina</taxon>
        <taxon>Leotiomycetes</taxon>
        <taxon>Helotiales</taxon>
        <taxon>Ploettnerulaceae</taxon>
        <taxon>Oculimacula</taxon>
    </lineage>
</organism>
<proteinExistence type="predicted"/>
<dbReference type="InterPro" id="IPR001356">
    <property type="entry name" value="HD"/>
</dbReference>
<dbReference type="Proteomes" id="UP001595075">
    <property type="component" value="Unassembled WGS sequence"/>
</dbReference>
<accession>A0ABR4C2X0</accession>
<evidence type="ECO:0000256" key="2">
    <source>
        <dbReference type="ARBA" id="ARBA00023155"/>
    </source>
</evidence>
<name>A0ABR4C2X0_9HELO</name>
<evidence type="ECO:0000256" key="1">
    <source>
        <dbReference type="ARBA" id="ARBA00023125"/>
    </source>
</evidence>
<evidence type="ECO:0000259" key="6">
    <source>
        <dbReference type="PROSITE" id="PS50071"/>
    </source>
</evidence>
<feature type="compositionally biased region" description="Polar residues" evidence="5">
    <location>
        <begin position="15"/>
        <end position="27"/>
    </location>
</feature>
<comment type="subcellular location">
    <subcellularLocation>
        <location evidence="4">Nucleus</location>
    </subcellularLocation>
</comment>
<gene>
    <name evidence="7" type="ORF">VTL71DRAFT_4744</name>
</gene>
<dbReference type="InterPro" id="IPR009057">
    <property type="entry name" value="Homeodomain-like_sf"/>
</dbReference>
<keyword evidence="2 4" id="KW-0371">Homeobox</keyword>
<feature type="compositionally biased region" description="Low complexity" evidence="5">
    <location>
        <begin position="62"/>
        <end position="75"/>
    </location>
</feature>
<evidence type="ECO:0000313" key="7">
    <source>
        <dbReference type="EMBL" id="KAL2064250.1"/>
    </source>
</evidence>
<sequence>MHTDSYQYLDRWDFPQSQTPSHITSPTQRRRGMELSQSRFPSQAWESPRKEGSNMPALTLRPSPGHHLPGPSSLLENRVQDAPSIPRSDCRSRSQSAQLQMSPVQLPPIRELVDLSERGERSQGDYRADVSPSSSGKRRRDEESDMEDSRDSAFARKQRSPRLMDRPHSAATIGPTRRTSTAYTSDTHSARSSPYQSGRSLPAIRSSPSFELPGRSDDRPTLPSLPSLMPTHNSTIPRSVQPFPEYAFGSPRQSSQTYPPLTSSSFGSPRQSQQTYPPLSSSSYEPTASYQHPSTYAYGYQPRGHSYSGPSSSYAVGNDRSPFSSAHHGMYPNNMNPYGADGHDRDSDTRQRKRRGNLPKETTDKLRAWFMAHLQHPYPTEDEKQELMRQTGLQMNQISNWFINARRRQLPAMINNARAESTARSARAQDLQAQSNLYGDGRDRRGSSDGDGDGSVYDD</sequence>
<feature type="compositionally biased region" description="Polar residues" evidence="5">
    <location>
        <begin position="93"/>
        <end position="103"/>
    </location>
</feature>
<feature type="compositionally biased region" description="Polar residues" evidence="5">
    <location>
        <begin position="177"/>
        <end position="199"/>
    </location>
</feature>
<feature type="compositionally biased region" description="Low complexity" evidence="5">
    <location>
        <begin position="221"/>
        <end position="231"/>
    </location>
</feature>
<dbReference type="PROSITE" id="PS50071">
    <property type="entry name" value="HOMEOBOX_2"/>
    <property type="match status" value="1"/>
</dbReference>
<evidence type="ECO:0000256" key="5">
    <source>
        <dbReference type="SAM" id="MobiDB-lite"/>
    </source>
</evidence>
<feature type="region of interest" description="Disordered" evidence="5">
    <location>
        <begin position="1"/>
        <end position="364"/>
    </location>
</feature>
<feature type="compositionally biased region" description="Polar residues" evidence="5">
    <location>
        <begin position="35"/>
        <end position="45"/>
    </location>
</feature>
<feature type="domain" description="Homeobox" evidence="6">
    <location>
        <begin position="349"/>
        <end position="412"/>
    </location>
</feature>
<feature type="compositionally biased region" description="Basic and acidic residues" evidence="5">
    <location>
        <begin position="111"/>
        <end position="128"/>
    </location>
</feature>
<dbReference type="SUPFAM" id="SSF46689">
    <property type="entry name" value="Homeodomain-like"/>
    <property type="match status" value="1"/>
</dbReference>
<evidence type="ECO:0000313" key="8">
    <source>
        <dbReference type="Proteomes" id="UP001595075"/>
    </source>
</evidence>
<evidence type="ECO:0000256" key="3">
    <source>
        <dbReference type="ARBA" id="ARBA00023242"/>
    </source>
</evidence>
<reference evidence="7 8" key="1">
    <citation type="journal article" date="2024" name="Commun. Biol.">
        <title>Comparative genomic analysis of thermophilic fungi reveals convergent evolutionary adaptations and gene losses.</title>
        <authorList>
            <person name="Steindorff A.S."/>
            <person name="Aguilar-Pontes M.V."/>
            <person name="Robinson A.J."/>
            <person name="Andreopoulos B."/>
            <person name="LaButti K."/>
            <person name="Kuo A."/>
            <person name="Mondo S."/>
            <person name="Riley R."/>
            <person name="Otillar R."/>
            <person name="Haridas S."/>
            <person name="Lipzen A."/>
            <person name="Grimwood J."/>
            <person name="Schmutz J."/>
            <person name="Clum A."/>
            <person name="Reid I.D."/>
            <person name="Moisan M.C."/>
            <person name="Butler G."/>
            <person name="Nguyen T.T.M."/>
            <person name="Dewar K."/>
            <person name="Conant G."/>
            <person name="Drula E."/>
            <person name="Henrissat B."/>
            <person name="Hansel C."/>
            <person name="Singer S."/>
            <person name="Hutchinson M.I."/>
            <person name="de Vries R.P."/>
            <person name="Natvig D.O."/>
            <person name="Powell A.J."/>
            <person name="Tsang A."/>
            <person name="Grigoriev I.V."/>
        </authorList>
    </citation>
    <scope>NUCLEOTIDE SEQUENCE [LARGE SCALE GENOMIC DNA]</scope>
    <source>
        <strain evidence="7 8">CBS 494.80</strain>
    </source>
</reference>
<protein>
    <recommendedName>
        <fullName evidence="6">Homeobox domain-containing protein</fullName>
    </recommendedName>
</protein>
<feature type="compositionally biased region" description="Acidic residues" evidence="5">
    <location>
        <begin position="450"/>
        <end position="459"/>
    </location>
</feature>
<dbReference type="CDD" id="cd00086">
    <property type="entry name" value="homeodomain"/>
    <property type="match status" value="1"/>
</dbReference>
<feature type="DNA-binding region" description="Homeobox" evidence="4">
    <location>
        <begin position="351"/>
        <end position="413"/>
    </location>
</feature>
<dbReference type="Pfam" id="PF05920">
    <property type="entry name" value="Homeobox_KN"/>
    <property type="match status" value="1"/>
</dbReference>
<dbReference type="EMBL" id="JAZHXI010000014">
    <property type="protein sequence ID" value="KAL2064250.1"/>
    <property type="molecule type" value="Genomic_DNA"/>
</dbReference>
<dbReference type="InterPro" id="IPR050224">
    <property type="entry name" value="TALE_homeobox"/>
</dbReference>
<keyword evidence="1 4" id="KW-0238">DNA-binding</keyword>
<feature type="region of interest" description="Disordered" evidence="5">
    <location>
        <begin position="421"/>
        <end position="459"/>
    </location>
</feature>
<feature type="compositionally biased region" description="Basic and acidic residues" evidence="5">
    <location>
        <begin position="139"/>
        <end position="154"/>
    </location>
</feature>
<dbReference type="PANTHER" id="PTHR11850">
    <property type="entry name" value="HOMEOBOX PROTEIN TRANSCRIPTION FACTORS"/>
    <property type="match status" value="1"/>
</dbReference>
<feature type="compositionally biased region" description="Polar residues" evidence="5">
    <location>
        <begin position="251"/>
        <end position="294"/>
    </location>
</feature>
<comment type="caution">
    <text evidence="7">The sequence shown here is derived from an EMBL/GenBank/DDBJ whole genome shotgun (WGS) entry which is preliminary data.</text>
</comment>
<feature type="compositionally biased region" description="Basic and acidic residues" evidence="5">
    <location>
        <begin position="341"/>
        <end position="350"/>
    </location>
</feature>
<keyword evidence="3 4" id="KW-0539">Nucleus</keyword>